<organism evidence="1 2">
    <name type="scientific">Salvia divinorum</name>
    <name type="common">Maria pastora</name>
    <name type="synonym">Diviner's sage</name>
    <dbReference type="NCBI Taxonomy" id="28513"/>
    <lineage>
        <taxon>Eukaryota</taxon>
        <taxon>Viridiplantae</taxon>
        <taxon>Streptophyta</taxon>
        <taxon>Embryophyta</taxon>
        <taxon>Tracheophyta</taxon>
        <taxon>Spermatophyta</taxon>
        <taxon>Magnoliopsida</taxon>
        <taxon>eudicotyledons</taxon>
        <taxon>Gunneridae</taxon>
        <taxon>Pentapetalae</taxon>
        <taxon>asterids</taxon>
        <taxon>lamiids</taxon>
        <taxon>Lamiales</taxon>
        <taxon>Lamiaceae</taxon>
        <taxon>Nepetoideae</taxon>
        <taxon>Mentheae</taxon>
        <taxon>Salviinae</taxon>
        <taxon>Salvia</taxon>
        <taxon>Salvia subgen. Calosphace</taxon>
    </lineage>
</organism>
<keyword evidence="2" id="KW-1185">Reference proteome</keyword>
<proteinExistence type="predicted"/>
<name>A0ABD1HPR2_SALDI</name>
<sequence length="161" mass="17537">MALKQCKIRAYQSHIKYFPLGLVLPLLLRPPVPSSASIDALAVTGQPHRRDSAAASARRRGVFIASLAFRECRRCQGRDTVSACHLFELSWSAAQAHQTATVAFATAQTAVRSAAQNSPKNLVSRHPNNSYQVRPSLGKRVPSFGKRIPSFVSGVQDVVTK</sequence>
<dbReference type="AlphaFoldDB" id="A0ABD1HPR2"/>
<gene>
    <name evidence="1" type="ORF">AAHA92_12549</name>
</gene>
<dbReference type="Proteomes" id="UP001567538">
    <property type="component" value="Unassembled WGS sequence"/>
</dbReference>
<reference evidence="1 2" key="1">
    <citation type="submission" date="2024-06" db="EMBL/GenBank/DDBJ databases">
        <title>A chromosome level genome sequence of Diviner's sage (Salvia divinorum).</title>
        <authorList>
            <person name="Ford S.A."/>
            <person name="Ro D.-K."/>
            <person name="Ness R.W."/>
            <person name="Phillips M.A."/>
        </authorList>
    </citation>
    <scope>NUCLEOTIDE SEQUENCE [LARGE SCALE GENOMIC DNA]</scope>
    <source>
        <strain evidence="1">SAF-2024a</strain>
        <tissue evidence="1">Leaf</tissue>
    </source>
</reference>
<protein>
    <submittedName>
        <fullName evidence="1">Uncharacterized protein</fullName>
    </submittedName>
</protein>
<comment type="caution">
    <text evidence="1">The sequence shown here is derived from an EMBL/GenBank/DDBJ whole genome shotgun (WGS) entry which is preliminary data.</text>
</comment>
<accession>A0ABD1HPR2</accession>
<evidence type="ECO:0000313" key="1">
    <source>
        <dbReference type="EMBL" id="KAL1557006.1"/>
    </source>
</evidence>
<evidence type="ECO:0000313" key="2">
    <source>
        <dbReference type="Proteomes" id="UP001567538"/>
    </source>
</evidence>
<dbReference type="EMBL" id="JBEAFC010000005">
    <property type="protein sequence ID" value="KAL1557006.1"/>
    <property type="molecule type" value="Genomic_DNA"/>
</dbReference>